<evidence type="ECO:0000313" key="3">
    <source>
        <dbReference type="Proteomes" id="UP000277212"/>
    </source>
</evidence>
<keyword evidence="3" id="KW-1185">Reference proteome</keyword>
<dbReference type="EMBL" id="NKUJ01000016">
    <property type="protein sequence ID" value="RMJ18685.1"/>
    <property type="molecule type" value="Genomic_DNA"/>
</dbReference>
<feature type="compositionally biased region" description="Basic and acidic residues" evidence="1">
    <location>
        <begin position="99"/>
        <end position="116"/>
    </location>
</feature>
<feature type="region of interest" description="Disordered" evidence="1">
    <location>
        <begin position="1"/>
        <end position="129"/>
    </location>
</feature>
<accession>A0A3M2SN53</accession>
<dbReference type="Proteomes" id="UP000277212">
    <property type="component" value="Unassembled WGS sequence"/>
</dbReference>
<gene>
    <name evidence="2" type="ORF">CDV36_001652</name>
</gene>
<comment type="caution">
    <text evidence="2">The sequence shown here is derived from an EMBL/GenBank/DDBJ whole genome shotgun (WGS) entry which is preliminary data.</text>
</comment>
<protein>
    <submittedName>
        <fullName evidence="2">Uncharacterized protein</fullName>
    </submittedName>
</protein>
<evidence type="ECO:0000256" key="1">
    <source>
        <dbReference type="SAM" id="MobiDB-lite"/>
    </source>
</evidence>
<dbReference type="AlphaFoldDB" id="A0A3M2SN53"/>
<dbReference type="OrthoDB" id="5089247at2759"/>
<reference evidence="2 3" key="1">
    <citation type="submission" date="2017-06" db="EMBL/GenBank/DDBJ databases">
        <title>Comparative genomic analysis of Ambrosia Fusariam Clade fungi.</title>
        <authorList>
            <person name="Stajich J.E."/>
            <person name="Carrillo J."/>
            <person name="Kijimoto T."/>
            <person name="Eskalen A."/>
            <person name="O'Donnell K."/>
            <person name="Kasson M."/>
        </authorList>
    </citation>
    <scope>NUCLEOTIDE SEQUENCE [LARGE SCALE GENOMIC DNA]</scope>
    <source>
        <strain evidence="2">UCR3666</strain>
    </source>
</reference>
<name>A0A3M2SN53_9HYPO</name>
<sequence length="209" mass="23043">MPSAKVVDWLSRVVTDRDTPSRDAGRNSEDEGEDVPSVGAVRLDDRPDNCYLKSSYPESEDNGIAHSMPSRETSSSPGLVFTPSSSSRASTNNSQVNNEEQRRLGRRFEKQAETTRKLSQGSESSIHEERLLREEAERALQEALSELKAIHEIVGDIADHATLIVQTLKKAGKEPTKEDVDAAVSEAMSVGERLAELHASIWDALQDEK</sequence>
<feature type="compositionally biased region" description="Low complexity" evidence="1">
    <location>
        <begin position="84"/>
        <end position="94"/>
    </location>
</feature>
<organism evidence="2 3">
    <name type="scientific">Fusarium kuroshium</name>
    <dbReference type="NCBI Taxonomy" id="2010991"/>
    <lineage>
        <taxon>Eukaryota</taxon>
        <taxon>Fungi</taxon>
        <taxon>Dikarya</taxon>
        <taxon>Ascomycota</taxon>
        <taxon>Pezizomycotina</taxon>
        <taxon>Sordariomycetes</taxon>
        <taxon>Hypocreomycetidae</taxon>
        <taxon>Hypocreales</taxon>
        <taxon>Nectriaceae</taxon>
        <taxon>Fusarium</taxon>
        <taxon>Fusarium solani species complex</taxon>
    </lineage>
</organism>
<proteinExistence type="predicted"/>
<feature type="compositionally biased region" description="Basic and acidic residues" evidence="1">
    <location>
        <begin position="14"/>
        <end position="29"/>
    </location>
</feature>
<evidence type="ECO:0000313" key="2">
    <source>
        <dbReference type="EMBL" id="RMJ18685.1"/>
    </source>
</evidence>